<accession>A0A1A9I243</accession>
<gene>
    <name evidence="2" type="ORF">A8C56_12780</name>
</gene>
<dbReference type="OrthoDB" id="671232at2"/>
<dbReference type="RefSeq" id="WP_067756618.1">
    <property type="nucleotide sequence ID" value="NZ_CP015772.1"/>
</dbReference>
<keyword evidence="1" id="KW-1133">Transmembrane helix</keyword>
<feature type="transmembrane region" description="Helical" evidence="1">
    <location>
        <begin position="134"/>
        <end position="156"/>
    </location>
</feature>
<protein>
    <recommendedName>
        <fullName evidence="4">DUF2214 domain-containing protein</fullName>
    </recommendedName>
</protein>
<sequence length="159" mass="18158">MNMTLYHIALVIHIIGITIMAGTAFIDLITFRALCSARTTDAVKTVVLEDYLYKLQRFLGMGMLLILASGVTMMIKLHQVWGAQLWFRIKMAVLLLIIINGFVLRRRAGAALKKIIEKDTPVKINDKRWNSVKWSFTAVQVVQLVLFIIIYVLSVFKFN</sequence>
<evidence type="ECO:0000313" key="3">
    <source>
        <dbReference type="Proteomes" id="UP000077667"/>
    </source>
</evidence>
<keyword evidence="3" id="KW-1185">Reference proteome</keyword>
<dbReference type="AlphaFoldDB" id="A0A1A9I243"/>
<proteinExistence type="predicted"/>
<dbReference type="KEGG" id="nia:A8C56_12780"/>
<feature type="transmembrane region" description="Helical" evidence="1">
    <location>
        <begin position="6"/>
        <end position="29"/>
    </location>
</feature>
<keyword evidence="1" id="KW-0472">Membrane</keyword>
<feature type="transmembrane region" description="Helical" evidence="1">
    <location>
        <begin position="85"/>
        <end position="104"/>
    </location>
</feature>
<feature type="transmembrane region" description="Helical" evidence="1">
    <location>
        <begin position="58"/>
        <end position="79"/>
    </location>
</feature>
<evidence type="ECO:0000313" key="2">
    <source>
        <dbReference type="EMBL" id="ANH81737.1"/>
    </source>
</evidence>
<evidence type="ECO:0000256" key="1">
    <source>
        <dbReference type="SAM" id="Phobius"/>
    </source>
</evidence>
<organism evidence="2 3">
    <name type="scientific">Niabella ginsenosidivorans</name>
    <dbReference type="NCBI Taxonomy" id="1176587"/>
    <lineage>
        <taxon>Bacteria</taxon>
        <taxon>Pseudomonadati</taxon>
        <taxon>Bacteroidota</taxon>
        <taxon>Chitinophagia</taxon>
        <taxon>Chitinophagales</taxon>
        <taxon>Chitinophagaceae</taxon>
        <taxon>Niabella</taxon>
    </lineage>
</organism>
<dbReference type="STRING" id="1176587.A8C56_12780"/>
<keyword evidence="1" id="KW-0812">Transmembrane</keyword>
<evidence type="ECO:0008006" key="4">
    <source>
        <dbReference type="Google" id="ProtNLM"/>
    </source>
</evidence>
<name>A0A1A9I243_9BACT</name>
<reference evidence="2 3" key="1">
    <citation type="submission" date="2016-05" db="EMBL/GenBank/DDBJ databases">
        <title>Niabella ginsenosidivorans BS26 whole genome sequencing.</title>
        <authorList>
            <person name="Im W.T."/>
            <person name="Siddiqi M.Z."/>
        </authorList>
    </citation>
    <scope>NUCLEOTIDE SEQUENCE [LARGE SCALE GENOMIC DNA]</scope>
    <source>
        <strain evidence="2 3">BS26</strain>
    </source>
</reference>
<dbReference type="Proteomes" id="UP000077667">
    <property type="component" value="Chromosome"/>
</dbReference>
<dbReference type="EMBL" id="CP015772">
    <property type="protein sequence ID" value="ANH81737.1"/>
    <property type="molecule type" value="Genomic_DNA"/>
</dbReference>